<dbReference type="InterPro" id="IPR035906">
    <property type="entry name" value="MetI-like_sf"/>
</dbReference>
<dbReference type="SUPFAM" id="SSF161098">
    <property type="entry name" value="MetI-like"/>
    <property type="match status" value="1"/>
</dbReference>
<comment type="similarity">
    <text evidence="6">Belongs to the binding-protein-dependent transport system permease family.</text>
</comment>
<accession>A0A419V3Z0</accession>
<dbReference type="AlphaFoldDB" id="A0A419V3Z0"/>
<evidence type="ECO:0000256" key="5">
    <source>
        <dbReference type="ARBA" id="ARBA00023136"/>
    </source>
</evidence>
<feature type="transmembrane region" description="Helical" evidence="6">
    <location>
        <begin position="64"/>
        <end position="86"/>
    </location>
</feature>
<feature type="domain" description="ABC transmembrane type-1" evidence="7">
    <location>
        <begin position="58"/>
        <end position="274"/>
    </location>
</feature>
<dbReference type="RefSeq" id="WP_120192716.1">
    <property type="nucleotide sequence ID" value="NZ_RAPK01000008.1"/>
</dbReference>
<dbReference type="Gene3D" id="1.10.3720.10">
    <property type="entry name" value="MetI-like"/>
    <property type="match status" value="1"/>
</dbReference>
<evidence type="ECO:0000256" key="3">
    <source>
        <dbReference type="ARBA" id="ARBA00022692"/>
    </source>
</evidence>
<evidence type="ECO:0000259" key="7">
    <source>
        <dbReference type="PROSITE" id="PS50928"/>
    </source>
</evidence>
<comment type="caution">
    <text evidence="8">The sequence shown here is derived from an EMBL/GenBank/DDBJ whole genome shotgun (WGS) entry which is preliminary data.</text>
</comment>
<comment type="subcellular location">
    <subcellularLocation>
        <location evidence="6">Cell membrane</location>
        <topology evidence="6">Multi-pass membrane protein</topology>
    </subcellularLocation>
    <subcellularLocation>
        <location evidence="1">Membrane</location>
        <topology evidence="1">Multi-pass membrane protein</topology>
    </subcellularLocation>
</comment>
<organism evidence="8 9">
    <name type="scientific">Sinobaca qinghaiensis</name>
    <dbReference type="NCBI Taxonomy" id="342944"/>
    <lineage>
        <taxon>Bacteria</taxon>
        <taxon>Bacillati</taxon>
        <taxon>Bacillota</taxon>
        <taxon>Bacilli</taxon>
        <taxon>Bacillales</taxon>
        <taxon>Sporolactobacillaceae</taxon>
        <taxon>Sinobaca</taxon>
    </lineage>
</organism>
<evidence type="ECO:0000256" key="4">
    <source>
        <dbReference type="ARBA" id="ARBA00022989"/>
    </source>
</evidence>
<dbReference type="OrthoDB" id="9785836at2"/>
<proteinExistence type="inferred from homology"/>
<evidence type="ECO:0000256" key="6">
    <source>
        <dbReference type="RuleBase" id="RU363032"/>
    </source>
</evidence>
<feature type="transmembrane region" description="Helical" evidence="6">
    <location>
        <begin position="255"/>
        <end position="277"/>
    </location>
</feature>
<keyword evidence="5 6" id="KW-0472">Membrane</keyword>
<dbReference type="CDD" id="cd06261">
    <property type="entry name" value="TM_PBP2"/>
    <property type="match status" value="1"/>
</dbReference>
<feature type="transmembrane region" description="Helical" evidence="6">
    <location>
        <begin position="98"/>
        <end position="119"/>
    </location>
</feature>
<reference evidence="8 9" key="1">
    <citation type="submission" date="2018-09" db="EMBL/GenBank/DDBJ databases">
        <title>Genomic Encyclopedia of Archaeal and Bacterial Type Strains, Phase II (KMG-II): from individual species to whole genera.</title>
        <authorList>
            <person name="Goeker M."/>
        </authorList>
    </citation>
    <scope>NUCLEOTIDE SEQUENCE [LARGE SCALE GENOMIC DNA]</scope>
    <source>
        <strain evidence="8 9">DSM 17008</strain>
    </source>
</reference>
<name>A0A419V3Z0_9BACL</name>
<dbReference type="GO" id="GO:0005886">
    <property type="term" value="C:plasma membrane"/>
    <property type="evidence" value="ECO:0007669"/>
    <property type="project" value="UniProtKB-SubCell"/>
</dbReference>
<keyword evidence="9" id="KW-1185">Reference proteome</keyword>
<keyword evidence="3 6" id="KW-0812">Transmembrane</keyword>
<dbReference type="Proteomes" id="UP000285120">
    <property type="component" value="Unassembled WGS sequence"/>
</dbReference>
<dbReference type="Pfam" id="PF00528">
    <property type="entry name" value="BPD_transp_1"/>
    <property type="match status" value="1"/>
</dbReference>
<dbReference type="PANTHER" id="PTHR43759:SF1">
    <property type="entry name" value="GLUCOSE IMPORT SYSTEM PERMEASE PROTEIN GLCT"/>
    <property type="match status" value="1"/>
</dbReference>
<evidence type="ECO:0000256" key="1">
    <source>
        <dbReference type="ARBA" id="ARBA00004141"/>
    </source>
</evidence>
<evidence type="ECO:0000313" key="8">
    <source>
        <dbReference type="EMBL" id="RKD73235.1"/>
    </source>
</evidence>
<dbReference type="PANTHER" id="PTHR43759">
    <property type="entry name" value="TREHALOSE TRANSPORT SYSTEM PERMEASE PROTEIN SUGA"/>
    <property type="match status" value="1"/>
</dbReference>
<evidence type="ECO:0000313" key="9">
    <source>
        <dbReference type="Proteomes" id="UP000285120"/>
    </source>
</evidence>
<dbReference type="EMBL" id="RAPK01000008">
    <property type="protein sequence ID" value="RKD73235.1"/>
    <property type="molecule type" value="Genomic_DNA"/>
</dbReference>
<gene>
    <name evidence="8" type="ORF">ATL39_1526</name>
</gene>
<keyword evidence="4 6" id="KW-1133">Transmembrane helix</keyword>
<feature type="transmembrane region" description="Helical" evidence="6">
    <location>
        <begin position="206"/>
        <end position="228"/>
    </location>
</feature>
<keyword evidence="2 6" id="KW-0813">Transport</keyword>
<protein>
    <submittedName>
        <fullName evidence="8">Putative spermidine/putrescine transport system permease protein</fullName>
    </submittedName>
</protein>
<sequence length="288" mass="32071">MKLFSRKKAGILWLFPVLLLLVGAVWYALLQVLLGSLEGGNGQFSLSVYETLAGNSRFWSSAFFSFYVAGISTMISLVLGIFIARGLYHYLEDRYSRFLIWIPMVFPHFVGAYLVILIFSQSGWLSTAAASLGWIDAIADFPILTNDSRGIGLILTYVWKEIPFVVLMMLPVYQEMNKEFGHAAAALGAGPYQRFKDIEWPFLKPGALETGLIIFCFVFGAFEVPYLIGASSPEMGAVLAYEWFYSGDWSRRPEALAAMTLLTGAVLTAAGFILWYVRKLRSRLGGGK</sequence>
<dbReference type="InterPro" id="IPR052730">
    <property type="entry name" value="Sugar_ABC_transporter"/>
</dbReference>
<feature type="transmembrane region" description="Helical" evidence="6">
    <location>
        <begin position="12"/>
        <end position="34"/>
    </location>
</feature>
<feature type="transmembrane region" description="Helical" evidence="6">
    <location>
        <begin position="151"/>
        <end position="173"/>
    </location>
</feature>
<dbReference type="GO" id="GO:0055085">
    <property type="term" value="P:transmembrane transport"/>
    <property type="evidence" value="ECO:0007669"/>
    <property type="project" value="InterPro"/>
</dbReference>
<dbReference type="PROSITE" id="PS50928">
    <property type="entry name" value="ABC_TM1"/>
    <property type="match status" value="1"/>
</dbReference>
<evidence type="ECO:0000256" key="2">
    <source>
        <dbReference type="ARBA" id="ARBA00022448"/>
    </source>
</evidence>
<dbReference type="InterPro" id="IPR000515">
    <property type="entry name" value="MetI-like"/>
</dbReference>